<reference evidence="1 2" key="1">
    <citation type="submission" date="2018-03" db="EMBL/GenBank/DDBJ databases">
        <title>Complete genome sequence of Thauera aromatica, a model organism for studying aromatic compound degradation under denitrifying conditions.</title>
        <authorList>
            <person name="Lo H.-Y."/>
            <person name="Goris T."/>
            <person name="Boll M."/>
            <person name="Mueller J.A."/>
        </authorList>
    </citation>
    <scope>NUCLEOTIDE SEQUENCE [LARGE SCALE GENOMIC DNA]</scope>
    <source>
        <strain evidence="1 2">K172</strain>
    </source>
</reference>
<keyword evidence="2" id="KW-1185">Reference proteome</keyword>
<proteinExistence type="predicted"/>
<dbReference type="KEGG" id="tak:Tharo_0576"/>
<organism evidence="1 2">
    <name type="scientific">Thauera aromatica K172</name>
    <dbReference type="NCBI Taxonomy" id="44139"/>
    <lineage>
        <taxon>Bacteria</taxon>
        <taxon>Pseudomonadati</taxon>
        <taxon>Pseudomonadota</taxon>
        <taxon>Betaproteobacteria</taxon>
        <taxon>Rhodocyclales</taxon>
        <taxon>Zoogloeaceae</taxon>
        <taxon>Thauera</taxon>
    </lineage>
</organism>
<evidence type="ECO:0008006" key="3">
    <source>
        <dbReference type="Google" id="ProtNLM"/>
    </source>
</evidence>
<accession>A0A2R4BJN0</accession>
<dbReference type="Pfam" id="PF14076">
    <property type="entry name" value="DUF4258"/>
    <property type="match status" value="1"/>
</dbReference>
<protein>
    <recommendedName>
        <fullName evidence="3">DUF4258 domain-containing protein</fullName>
    </recommendedName>
</protein>
<evidence type="ECO:0000313" key="1">
    <source>
        <dbReference type="EMBL" id="AVR87519.1"/>
    </source>
</evidence>
<dbReference type="RefSeq" id="WP_107219931.1">
    <property type="nucleotide sequence ID" value="NZ_CP028339.1"/>
</dbReference>
<dbReference type="EMBL" id="CP028339">
    <property type="protein sequence ID" value="AVR87519.1"/>
    <property type="molecule type" value="Genomic_DNA"/>
</dbReference>
<dbReference type="Proteomes" id="UP000241885">
    <property type="component" value="Chromosome"/>
</dbReference>
<gene>
    <name evidence="1" type="ORF">Tharo_0576</name>
</gene>
<evidence type="ECO:0000313" key="2">
    <source>
        <dbReference type="Proteomes" id="UP000241885"/>
    </source>
</evidence>
<name>A0A2R4BJN0_THAAR</name>
<dbReference type="OrthoDB" id="9791640at2"/>
<sequence length="92" mass="10615">MRLIYRQHAVRRMFERSISTDDVAAALADGRVIEDYPTDTPYPSCLWLGYSNGKPLHIVFADNQDDDERIVITVYRPDPVLWADDFATRKPS</sequence>
<dbReference type="AlphaFoldDB" id="A0A2R4BJN0"/>
<dbReference type="InterPro" id="IPR025354">
    <property type="entry name" value="DUF4258"/>
</dbReference>